<accession>A0A6V7R0L9</accession>
<evidence type="ECO:0000256" key="5">
    <source>
        <dbReference type="ARBA" id="ARBA00022741"/>
    </source>
</evidence>
<dbReference type="FunFam" id="3.40.1190.20:FF:000003">
    <property type="entry name" value="Phosphomethylpyrimidine kinase ThiD"/>
    <property type="match status" value="1"/>
</dbReference>
<evidence type="ECO:0000256" key="8">
    <source>
        <dbReference type="ARBA" id="ARBA00022842"/>
    </source>
</evidence>
<gene>
    <name evidence="15" type="primary">pdxK</name>
    <name evidence="15" type="ORF">JEOSCH030_00100</name>
</gene>
<dbReference type="InterPro" id="IPR029056">
    <property type="entry name" value="Ribokinase-like"/>
</dbReference>
<evidence type="ECO:0000256" key="2">
    <source>
        <dbReference type="ARBA" id="ARBA00012104"/>
    </source>
</evidence>
<dbReference type="NCBIfam" id="TIGR00097">
    <property type="entry name" value="HMP-P_kinase"/>
    <property type="match status" value="1"/>
</dbReference>
<reference evidence="15 16" key="1">
    <citation type="submission" date="2020-07" db="EMBL/GenBank/DDBJ databases">
        <authorList>
            <person name="Criscuolo A."/>
        </authorList>
    </citation>
    <scope>NUCLEOTIDE SEQUENCE [LARGE SCALE GENOMIC DNA]</scope>
    <source>
        <strain evidence="16">CIP 111030</strain>
    </source>
</reference>
<dbReference type="GO" id="GO:0046872">
    <property type="term" value="F:metal ion binding"/>
    <property type="evidence" value="ECO:0007669"/>
    <property type="project" value="UniProtKB-KW"/>
</dbReference>
<evidence type="ECO:0000256" key="7">
    <source>
        <dbReference type="ARBA" id="ARBA00022840"/>
    </source>
</evidence>
<evidence type="ECO:0000313" key="16">
    <source>
        <dbReference type="Proteomes" id="UP000521032"/>
    </source>
</evidence>
<dbReference type="EC" id="2.7.1.35" evidence="2"/>
<keyword evidence="16" id="KW-1185">Reference proteome</keyword>
<dbReference type="GO" id="GO:0008478">
    <property type="term" value="F:pyridoxal kinase activity"/>
    <property type="evidence" value="ECO:0007669"/>
    <property type="project" value="UniProtKB-EC"/>
</dbReference>
<evidence type="ECO:0000256" key="10">
    <source>
        <dbReference type="ARBA" id="ARBA00042348"/>
    </source>
</evidence>
<dbReference type="Proteomes" id="UP000521032">
    <property type="component" value="Unassembled WGS sequence"/>
</dbReference>
<keyword evidence="3" id="KW-0808">Transferase</keyword>
<dbReference type="PANTHER" id="PTHR20858">
    <property type="entry name" value="PHOSPHOMETHYLPYRIMIDINE KINASE"/>
    <property type="match status" value="1"/>
</dbReference>
<evidence type="ECO:0000256" key="9">
    <source>
        <dbReference type="ARBA" id="ARBA00042307"/>
    </source>
</evidence>
<evidence type="ECO:0000313" key="15">
    <source>
        <dbReference type="EMBL" id="CAD2070846.1"/>
    </source>
</evidence>
<keyword evidence="4" id="KW-0479">Metal-binding</keyword>
<evidence type="ECO:0000256" key="1">
    <source>
        <dbReference type="ARBA" id="ARBA00009879"/>
    </source>
</evidence>
<keyword evidence="8" id="KW-0460">Magnesium</keyword>
<evidence type="ECO:0000256" key="4">
    <source>
        <dbReference type="ARBA" id="ARBA00022723"/>
    </source>
</evidence>
<evidence type="ECO:0000256" key="13">
    <source>
        <dbReference type="ARBA" id="ARBA00049293"/>
    </source>
</evidence>
<dbReference type="Gene3D" id="3.40.1190.20">
    <property type="match status" value="1"/>
</dbReference>
<evidence type="ECO:0000259" key="14">
    <source>
        <dbReference type="Pfam" id="PF08543"/>
    </source>
</evidence>
<dbReference type="InterPro" id="IPR004399">
    <property type="entry name" value="HMP/HMP-P_kinase_dom"/>
</dbReference>
<dbReference type="CDD" id="cd01169">
    <property type="entry name" value="HMPP_kinase"/>
    <property type="match status" value="1"/>
</dbReference>
<dbReference type="GO" id="GO:0008902">
    <property type="term" value="F:hydroxymethylpyrimidine kinase activity"/>
    <property type="evidence" value="ECO:0007669"/>
    <property type="project" value="TreeGrafter"/>
</dbReference>
<dbReference type="EMBL" id="CAJEWE010000003">
    <property type="protein sequence ID" value="CAD2070846.1"/>
    <property type="molecule type" value="Genomic_DNA"/>
</dbReference>
<proteinExistence type="inferred from homology"/>
<comment type="caution">
    <text evidence="15">The sequence shown here is derived from an EMBL/GenBank/DDBJ whole genome shotgun (WGS) entry which is preliminary data.</text>
</comment>
<keyword evidence="5" id="KW-0547">Nucleotide-binding</keyword>
<sequence length="276" mass="29333">MALKKTLTIAGTDCSGGAGYAADLKPFEQHGTYGYCALTSIVSMEPETWSHRVSQVPLEVVKEQVETALSLNPDAIKTGMLPSEEIIAVSKDAFLNSNAKFFVVDPVMVCKGDDEVLNPGLVVAMQKDLIPNATVVTPNLFEAGQLAEVKTPSTLDEIKETAKIIHDKGAKYVVVKGGTGIVGDKAIDVFYDGETFTLLSADKIDASYNHGAGCTFAASVTANLANGKSPLEAVRDAKAFVTSAIKHGWKMNDHVGVVTHGAYNTVEEIKVEAETL</sequence>
<name>A0A6V7R0L9_9BACL</name>
<dbReference type="InterPro" id="IPR013749">
    <property type="entry name" value="PM/HMP-P_kinase-1"/>
</dbReference>
<keyword evidence="7" id="KW-0067">ATP-binding</keyword>
<dbReference type="AlphaFoldDB" id="A0A6V7R0L9"/>
<dbReference type="GO" id="GO:0005829">
    <property type="term" value="C:cytosol"/>
    <property type="evidence" value="ECO:0007669"/>
    <property type="project" value="TreeGrafter"/>
</dbReference>
<dbReference type="RefSeq" id="WP_186084448.1">
    <property type="nucleotide sequence ID" value="NZ_CAJEWE010000003.1"/>
</dbReference>
<dbReference type="GO" id="GO:0008972">
    <property type="term" value="F:phosphomethylpyrimidine kinase activity"/>
    <property type="evidence" value="ECO:0007669"/>
    <property type="project" value="InterPro"/>
</dbReference>
<dbReference type="GO" id="GO:0009228">
    <property type="term" value="P:thiamine biosynthetic process"/>
    <property type="evidence" value="ECO:0007669"/>
    <property type="project" value="InterPro"/>
</dbReference>
<evidence type="ECO:0000256" key="6">
    <source>
        <dbReference type="ARBA" id="ARBA00022777"/>
    </source>
</evidence>
<protein>
    <recommendedName>
        <fullName evidence="2">pyridoxal kinase</fullName>
        <ecNumber evidence="2">2.7.1.35</ecNumber>
    </recommendedName>
    <alternativeName>
        <fullName evidence="10">PN/PL/PM kinase</fullName>
    </alternativeName>
    <alternativeName>
        <fullName evidence="11">Pyridoxal kinase</fullName>
    </alternativeName>
    <alternativeName>
        <fullName evidence="9">Pyridoxamine kinase</fullName>
    </alternativeName>
    <alternativeName>
        <fullName evidence="12">Vitamin B6 kinase</fullName>
    </alternativeName>
</protein>
<dbReference type="SUPFAM" id="SSF53613">
    <property type="entry name" value="Ribokinase-like"/>
    <property type="match status" value="1"/>
</dbReference>
<comment type="similarity">
    <text evidence="1">Belongs to the ThiD family.</text>
</comment>
<feature type="domain" description="Pyridoxamine kinase/Phosphomethylpyrimidine kinase" evidence="14">
    <location>
        <begin position="13"/>
        <end position="258"/>
    </location>
</feature>
<dbReference type="Pfam" id="PF08543">
    <property type="entry name" value="Phos_pyr_kin"/>
    <property type="match status" value="1"/>
</dbReference>
<organism evidence="15 16">
    <name type="scientific">Phocicoccus schoeneichii</name>
    <dbReference type="NCBI Taxonomy" id="1812261"/>
    <lineage>
        <taxon>Bacteria</taxon>
        <taxon>Bacillati</taxon>
        <taxon>Bacillota</taxon>
        <taxon>Bacilli</taxon>
        <taxon>Bacillales</taxon>
        <taxon>Salinicoccaceae</taxon>
        <taxon>Phocicoccus</taxon>
    </lineage>
</organism>
<dbReference type="GO" id="GO:0005524">
    <property type="term" value="F:ATP binding"/>
    <property type="evidence" value="ECO:0007669"/>
    <property type="project" value="UniProtKB-KW"/>
</dbReference>
<evidence type="ECO:0000256" key="12">
    <source>
        <dbReference type="ARBA" id="ARBA00042531"/>
    </source>
</evidence>
<evidence type="ECO:0000256" key="3">
    <source>
        <dbReference type="ARBA" id="ARBA00022679"/>
    </source>
</evidence>
<comment type="catalytic activity">
    <reaction evidence="13">
        <text>pyridoxal + ATP = pyridoxal 5'-phosphate + ADP + H(+)</text>
        <dbReference type="Rhea" id="RHEA:10224"/>
        <dbReference type="ChEBI" id="CHEBI:15378"/>
        <dbReference type="ChEBI" id="CHEBI:17310"/>
        <dbReference type="ChEBI" id="CHEBI:30616"/>
        <dbReference type="ChEBI" id="CHEBI:456216"/>
        <dbReference type="ChEBI" id="CHEBI:597326"/>
        <dbReference type="EC" id="2.7.1.35"/>
    </reaction>
</comment>
<keyword evidence="6 15" id="KW-0418">Kinase</keyword>
<evidence type="ECO:0000256" key="11">
    <source>
        <dbReference type="ARBA" id="ARBA00042396"/>
    </source>
</evidence>
<dbReference type="PANTHER" id="PTHR20858:SF19">
    <property type="entry name" value="PYRIDOXINE KINASE"/>
    <property type="match status" value="1"/>
</dbReference>